<dbReference type="EMBL" id="OCZC01000046">
    <property type="protein sequence ID" value="SOO22932.1"/>
    <property type="molecule type" value="Genomic_DNA"/>
</dbReference>
<proteinExistence type="predicted"/>
<dbReference type="AlphaFoldDB" id="A0A7Z7NFL5"/>
<comment type="caution">
    <text evidence="1">The sequence shown here is derived from an EMBL/GenBank/DDBJ whole genome shotgun (WGS) entry which is preliminary data.</text>
</comment>
<gene>
    <name evidence="1" type="ORF">XFF6991_180040</name>
</gene>
<organism evidence="1 2">
    <name type="scientific">Xanthomonas campestris pv. phaseoli</name>
    <dbReference type="NCBI Taxonomy" id="317013"/>
    <lineage>
        <taxon>Bacteria</taxon>
        <taxon>Pseudomonadati</taxon>
        <taxon>Pseudomonadota</taxon>
        <taxon>Gammaproteobacteria</taxon>
        <taxon>Lysobacterales</taxon>
        <taxon>Lysobacteraceae</taxon>
        <taxon>Xanthomonas</taxon>
    </lineage>
</organism>
<sequence>MTQLPRLDSACPKTAAWKSPSREFISTAFLYVSIHACLCILSLHPHLSKLAVKRGENGLSNWRFKHRHYITRNDFGIELSMVFKCRRRNVHLRAAHYP</sequence>
<dbReference type="Proteomes" id="UP000234345">
    <property type="component" value="Unassembled WGS sequence"/>
</dbReference>
<protein>
    <submittedName>
        <fullName evidence="1">Uncharacterized protein</fullName>
    </submittedName>
</protein>
<name>A0A7Z7NFL5_XANCH</name>
<evidence type="ECO:0000313" key="2">
    <source>
        <dbReference type="Proteomes" id="UP000234345"/>
    </source>
</evidence>
<reference evidence="1 2" key="1">
    <citation type="submission" date="2017-10" db="EMBL/GenBank/DDBJ databases">
        <authorList>
            <person name="Regsiter A."/>
            <person name="William W."/>
        </authorList>
    </citation>
    <scope>NUCLEOTIDE SEQUENCE [LARGE SCALE GENOMIC DNA]</scope>
    <source>
        <strain evidence="1 2">CFBP6991</strain>
    </source>
</reference>
<accession>A0A7Z7NFL5</accession>
<evidence type="ECO:0000313" key="1">
    <source>
        <dbReference type="EMBL" id="SOO22932.1"/>
    </source>
</evidence>